<evidence type="ECO:0000313" key="1">
    <source>
        <dbReference type="EMBL" id="RKN82567.1"/>
    </source>
</evidence>
<gene>
    <name evidence="1" type="ORF">D7Z94_01600</name>
</gene>
<name>A0A3B0CFK2_9FLAO</name>
<dbReference type="AlphaFoldDB" id="A0A3B0CFK2"/>
<dbReference type="Proteomes" id="UP000276603">
    <property type="component" value="Unassembled WGS sequence"/>
</dbReference>
<sequence length="132" mass="15215">MTKLISITTSLLILFQSFNIHINDLVELDELFEHAQFHAEEYGDNFLVFLSKHYGELKAEHNEKHQEEQKEHEELPFQHHCHSLSLSAFVINDLAPYTSHVEIASLDTGNFHYADSYSPLLGDGLFQPPRHA</sequence>
<comment type="caution">
    <text evidence="1">The sequence shown here is derived from an EMBL/GenBank/DDBJ whole genome shotgun (WGS) entry which is preliminary data.</text>
</comment>
<dbReference type="OrthoDB" id="1446707at2"/>
<dbReference type="RefSeq" id="WP_120709757.1">
    <property type="nucleotide sequence ID" value="NZ_CANMKH010000001.1"/>
</dbReference>
<dbReference type="EMBL" id="RBCJ01000001">
    <property type="protein sequence ID" value="RKN82567.1"/>
    <property type="molecule type" value="Genomic_DNA"/>
</dbReference>
<keyword evidence="2" id="KW-1185">Reference proteome</keyword>
<accession>A0A3B0CFK2</accession>
<protein>
    <submittedName>
        <fullName evidence="1">Uncharacterized protein</fullName>
    </submittedName>
</protein>
<reference evidence="1 2" key="1">
    <citation type="submission" date="2018-10" db="EMBL/GenBank/DDBJ databases">
        <title>Ulvibacterium marinum gen. nov., sp. nov., a novel marine bacterium of the family Flavobacteriaceae, isolated from a culture of the green alga Ulva prolifera.</title>
        <authorList>
            <person name="Zhang Z."/>
        </authorList>
    </citation>
    <scope>NUCLEOTIDE SEQUENCE [LARGE SCALE GENOMIC DNA]</scope>
    <source>
        <strain evidence="1 2">CCMM003</strain>
    </source>
</reference>
<proteinExistence type="predicted"/>
<organism evidence="1 2">
    <name type="scientific">Ulvibacterium marinum</name>
    <dbReference type="NCBI Taxonomy" id="2419782"/>
    <lineage>
        <taxon>Bacteria</taxon>
        <taxon>Pseudomonadati</taxon>
        <taxon>Bacteroidota</taxon>
        <taxon>Flavobacteriia</taxon>
        <taxon>Flavobacteriales</taxon>
        <taxon>Flavobacteriaceae</taxon>
        <taxon>Ulvibacterium</taxon>
    </lineage>
</organism>
<evidence type="ECO:0000313" key="2">
    <source>
        <dbReference type="Proteomes" id="UP000276603"/>
    </source>
</evidence>